<accession>A0ABY6IPT0</accession>
<gene>
    <name evidence="1" type="ORF">OF122_14940</name>
</gene>
<proteinExistence type="predicted"/>
<name>A0ABY6IPT0_9HYPH</name>
<dbReference type="Proteomes" id="UP001163882">
    <property type="component" value="Chromosome"/>
</dbReference>
<organism evidence="1 2">
    <name type="scientific">Pelagibacterium flavum</name>
    <dbReference type="NCBI Taxonomy" id="2984530"/>
    <lineage>
        <taxon>Bacteria</taxon>
        <taxon>Pseudomonadati</taxon>
        <taxon>Pseudomonadota</taxon>
        <taxon>Alphaproteobacteria</taxon>
        <taxon>Hyphomicrobiales</taxon>
        <taxon>Devosiaceae</taxon>
        <taxon>Pelagibacterium</taxon>
    </lineage>
</organism>
<evidence type="ECO:0008006" key="3">
    <source>
        <dbReference type="Google" id="ProtNLM"/>
    </source>
</evidence>
<sequence>MSGTVEPDWDAVRAEYEAGKVPISEIAARHGVSRSGINARVKAKGWPMRKPTVGHTQRTTLIRRMFRVLERQLNLLDEEMTSVSNTEVTMLGNLVRSLDKLIDLDNAERKIEKTKRPSAEMGAIKQRLAERMAEIERK</sequence>
<dbReference type="RefSeq" id="WP_264224986.1">
    <property type="nucleotide sequence ID" value="NZ_CP107716.1"/>
</dbReference>
<reference evidence="1" key="1">
    <citation type="submission" date="2022-10" db="EMBL/GenBank/DDBJ databases">
        <title>YIM 151497 complete genome.</title>
        <authorList>
            <person name="Chen X."/>
        </authorList>
    </citation>
    <scope>NUCLEOTIDE SEQUENCE</scope>
    <source>
        <strain evidence="1">YIM 151497</strain>
    </source>
</reference>
<dbReference type="EMBL" id="CP107716">
    <property type="protein sequence ID" value="UYQ71332.1"/>
    <property type="molecule type" value="Genomic_DNA"/>
</dbReference>
<keyword evidence="2" id="KW-1185">Reference proteome</keyword>
<protein>
    <recommendedName>
        <fullName evidence="3">HTH psq-type domain-containing protein</fullName>
    </recommendedName>
</protein>
<evidence type="ECO:0000313" key="2">
    <source>
        <dbReference type="Proteomes" id="UP001163882"/>
    </source>
</evidence>
<evidence type="ECO:0000313" key="1">
    <source>
        <dbReference type="EMBL" id="UYQ71332.1"/>
    </source>
</evidence>